<gene>
    <name evidence="4" type="ORF">HF086_000369</name>
</gene>
<comment type="caution">
    <text evidence="4">The sequence shown here is derived from an EMBL/GenBank/DDBJ whole genome shotgun (WGS) entry which is preliminary data.</text>
</comment>
<dbReference type="Pfam" id="PF13843">
    <property type="entry name" value="DDE_Tnp_1_7"/>
    <property type="match status" value="1"/>
</dbReference>
<dbReference type="InterPro" id="IPR029526">
    <property type="entry name" value="PGBD"/>
</dbReference>
<sequence>MDDMNVEDFINEIEIHPAIWNSKSDKHSNRTETKNAWEGVCEKFVEDFKNKISGEKNSAGKQFSRSVRFITNYVMDDSQVETWLHELDTEDEDVIESEDDEVEPEPNLQALVRESELQENEEERSSESNELSDSDNVPLSQLAPGRRGSVYKSTNGTIWHKDIPSVRRTRTQNIRLRPPGPKGNAARSAKDPLSCFELFFTQDILEILGTGLEIVYATMSINRFRILIRALRFDDITDRETHRKLDKMEPIREDVELVTKNCRNNYVPSDYLTLDEQLVGFRGRYGFIMYIPNKPDKFGIKIFMVVDTKFPYVYNFEIYVGAQPEGPFQKSNNVNDVVHRVLDPLYDLGCNVSMDNYFTNLPLAKELLQKK</sequence>
<evidence type="ECO:0000313" key="5">
    <source>
        <dbReference type="Proteomes" id="UP000814243"/>
    </source>
</evidence>
<name>A0A922MAN9_SPOEX</name>
<accession>A0A922MAN9</accession>
<dbReference type="Pfam" id="PF10545">
    <property type="entry name" value="MADF_DNA_bdg"/>
    <property type="match status" value="1"/>
</dbReference>
<evidence type="ECO:0000259" key="2">
    <source>
        <dbReference type="Pfam" id="PF10545"/>
    </source>
</evidence>
<dbReference type="AlphaFoldDB" id="A0A922MAN9"/>
<protein>
    <recommendedName>
        <fullName evidence="6">Transposase</fullName>
    </recommendedName>
</protein>
<dbReference type="Proteomes" id="UP000814243">
    <property type="component" value="Unassembled WGS sequence"/>
</dbReference>
<feature type="region of interest" description="Disordered" evidence="1">
    <location>
        <begin position="93"/>
        <end position="154"/>
    </location>
</feature>
<organism evidence="4 5">
    <name type="scientific">Spodoptera exigua</name>
    <name type="common">Beet armyworm</name>
    <name type="synonym">Noctua fulgens</name>
    <dbReference type="NCBI Taxonomy" id="7107"/>
    <lineage>
        <taxon>Eukaryota</taxon>
        <taxon>Metazoa</taxon>
        <taxon>Ecdysozoa</taxon>
        <taxon>Arthropoda</taxon>
        <taxon>Hexapoda</taxon>
        <taxon>Insecta</taxon>
        <taxon>Pterygota</taxon>
        <taxon>Neoptera</taxon>
        <taxon>Endopterygota</taxon>
        <taxon>Lepidoptera</taxon>
        <taxon>Glossata</taxon>
        <taxon>Ditrysia</taxon>
        <taxon>Noctuoidea</taxon>
        <taxon>Noctuidae</taxon>
        <taxon>Amphipyrinae</taxon>
        <taxon>Spodoptera</taxon>
    </lineage>
</organism>
<proteinExistence type="predicted"/>
<reference evidence="4" key="1">
    <citation type="journal article" date="2021" name="G3 (Bethesda)">
        <title>Genome and transcriptome analysis of the beet armyworm Spodoptera exigua reveals targets for pest control. .</title>
        <authorList>
            <person name="Simon S."/>
            <person name="Breeschoten T."/>
            <person name="Jansen H.J."/>
            <person name="Dirks R.P."/>
            <person name="Schranz M.E."/>
            <person name="Ros V.I.D."/>
        </authorList>
    </citation>
    <scope>NUCLEOTIDE SEQUENCE</scope>
    <source>
        <strain evidence="4">TB_SE_WUR_2020</strain>
    </source>
</reference>
<evidence type="ECO:0008006" key="6">
    <source>
        <dbReference type="Google" id="ProtNLM"/>
    </source>
</evidence>
<dbReference type="EMBL" id="JACEFF010000675">
    <property type="protein sequence ID" value="KAH9633009.1"/>
    <property type="molecule type" value="Genomic_DNA"/>
</dbReference>
<dbReference type="PANTHER" id="PTHR46599:SF6">
    <property type="entry name" value="DUAL SPECIFICITY PHOSPHATASE 26"/>
    <property type="match status" value="1"/>
</dbReference>
<feature type="compositionally biased region" description="Acidic residues" evidence="1">
    <location>
        <begin position="93"/>
        <end position="104"/>
    </location>
</feature>
<evidence type="ECO:0000259" key="3">
    <source>
        <dbReference type="Pfam" id="PF13843"/>
    </source>
</evidence>
<dbReference type="PANTHER" id="PTHR46599">
    <property type="entry name" value="PIGGYBAC TRANSPOSABLE ELEMENT-DERIVED PROTEIN 4"/>
    <property type="match status" value="1"/>
</dbReference>
<evidence type="ECO:0000313" key="4">
    <source>
        <dbReference type="EMBL" id="KAH9633009.1"/>
    </source>
</evidence>
<evidence type="ECO:0000256" key="1">
    <source>
        <dbReference type="SAM" id="MobiDB-lite"/>
    </source>
</evidence>
<dbReference type="InterPro" id="IPR006578">
    <property type="entry name" value="MADF-dom"/>
</dbReference>
<feature type="domain" description="PiggyBac transposable element-derived protein" evidence="3">
    <location>
        <begin position="210"/>
        <end position="370"/>
    </location>
</feature>
<feature type="domain" description="MADF" evidence="2">
    <location>
        <begin position="9"/>
        <end position="66"/>
    </location>
</feature>